<feature type="domain" description="Ner winged helix-turn-helix DNA-binding" evidence="5">
    <location>
        <begin position="11"/>
        <end position="77"/>
    </location>
</feature>
<dbReference type="GeneID" id="49322872"/>
<dbReference type="InterPro" id="IPR038722">
    <property type="entry name" value="Ner_HTH_dom"/>
</dbReference>
<reference evidence="6 7" key="1">
    <citation type="submission" date="2018-09" db="EMBL/GenBank/DDBJ databases">
        <title>Phylogenetic diversity of Pectobacterium and Dickeya strains causing blackleg disease of potato in Morocco.</title>
        <authorList>
            <person name="Oulghazi S."/>
            <person name="Moumni M."/>
            <person name="Faure D."/>
        </authorList>
    </citation>
    <scope>NUCLEOTIDE SEQUENCE [LARGE SCALE GENOMIC DNA]</scope>
    <source>
        <strain evidence="6 7">S4.16.03.LID</strain>
    </source>
</reference>
<keyword evidence="7" id="KW-1185">Reference proteome</keyword>
<keyword evidence="3 6" id="KW-0238">DNA-binding</keyword>
<gene>
    <name evidence="6" type="ORF">D5077_16560</name>
</gene>
<evidence type="ECO:0000259" key="5">
    <source>
        <dbReference type="Pfam" id="PF13693"/>
    </source>
</evidence>
<protein>
    <submittedName>
        <fullName evidence="6">DNA-binding protein</fullName>
    </submittedName>
</protein>
<evidence type="ECO:0000256" key="1">
    <source>
        <dbReference type="ARBA" id="ARBA00006157"/>
    </source>
</evidence>
<sequence length="83" mass="9565">MTRKEELSAADWHPEIIKAEIHKRGLSFRTLSIQAGYSKDSLKSVLRTPCKPYQQIIADALGVEPEIIWPSRYKTDSYMRKVS</sequence>
<accession>A0ABX9NMN2</accession>
<evidence type="ECO:0000256" key="2">
    <source>
        <dbReference type="ARBA" id="ARBA00023015"/>
    </source>
</evidence>
<evidence type="ECO:0000313" key="6">
    <source>
        <dbReference type="EMBL" id="RJL68395.1"/>
    </source>
</evidence>
<dbReference type="InterPro" id="IPR010982">
    <property type="entry name" value="Lambda_DNA-bd_dom_sf"/>
</dbReference>
<dbReference type="Pfam" id="PF13693">
    <property type="entry name" value="HTH_35"/>
    <property type="match status" value="1"/>
</dbReference>
<evidence type="ECO:0000313" key="7">
    <source>
        <dbReference type="Proteomes" id="UP000266633"/>
    </source>
</evidence>
<proteinExistence type="inferred from homology"/>
<name>A0ABX9NMN2_9GAMM</name>
<dbReference type="SUPFAM" id="SSF47413">
    <property type="entry name" value="lambda repressor-like DNA-binding domains"/>
    <property type="match status" value="1"/>
</dbReference>
<dbReference type="Gene3D" id="1.10.260.40">
    <property type="entry name" value="lambda repressor-like DNA-binding domains"/>
    <property type="match status" value="1"/>
</dbReference>
<dbReference type="GO" id="GO:0003677">
    <property type="term" value="F:DNA binding"/>
    <property type="evidence" value="ECO:0007669"/>
    <property type="project" value="UniProtKB-KW"/>
</dbReference>
<comment type="similarity">
    <text evidence="1">Belongs to the ner transcriptional regulatory family.</text>
</comment>
<dbReference type="Proteomes" id="UP000266633">
    <property type="component" value="Unassembled WGS sequence"/>
</dbReference>
<dbReference type="EMBL" id="QZDO01000060">
    <property type="protein sequence ID" value="RJL68395.1"/>
    <property type="molecule type" value="Genomic_DNA"/>
</dbReference>
<comment type="caution">
    <text evidence="6">The sequence shown here is derived from an EMBL/GenBank/DDBJ whole genome shotgun (WGS) entry which is preliminary data.</text>
</comment>
<keyword evidence="4" id="KW-0804">Transcription</keyword>
<keyword evidence="2" id="KW-0805">Transcription regulation</keyword>
<evidence type="ECO:0000256" key="3">
    <source>
        <dbReference type="ARBA" id="ARBA00023125"/>
    </source>
</evidence>
<dbReference type="RefSeq" id="WP_024108009.1">
    <property type="nucleotide sequence ID" value="NZ_CP031560.1"/>
</dbReference>
<evidence type="ECO:0000256" key="4">
    <source>
        <dbReference type="ARBA" id="ARBA00023163"/>
    </source>
</evidence>
<organism evidence="6 7">
    <name type="scientific">Dickeya dianthicola</name>
    <dbReference type="NCBI Taxonomy" id="204039"/>
    <lineage>
        <taxon>Bacteria</taxon>
        <taxon>Pseudomonadati</taxon>
        <taxon>Pseudomonadota</taxon>
        <taxon>Gammaproteobacteria</taxon>
        <taxon>Enterobacterales</taxon>
        <taxon>Pectobacteriaceae</taxon>
        <taxon>Dickeya</taxon>
    </lineage>
</organism>